<dbReference type="PANTHER" id="PTHR11266:SF17">
    <property type="entry name" value="PROTEIN MPV17"/>
    <property type="match status" value="1"/>
</dbReference>
<gene>
    <name evidence="7" type="ORF">IV203_031657</name>
</gene>
<dbReference type="PANTHER" id="PTHR11266">
    <property type="entry name" value="PEROXISOMAL MEMBRANE PROTEIN 2, PXMP2 MPV17"/>
    <property type="match status" value="1"/>
</dbReference>
<dbReference type="OrthoDB" id="430207at2759"/>
<keyword evidence="3 6" id="KW-0812">Transmembrane</keyword>
<evidence type="ECO:0000256" key="4">
    <source>
        <dbReference type="ARBA" id="ARBA00022989"/>
    </source>
</evidence>
<evidence type="ECO:0000313" key="7">
    <source>
        <dbReference type="EMBL" id="KAG7368914.1"/>
    </source>
</evidence>
<keyword evidence="4 6" id="KW-1133">Transmembrane helix</keyword>
<proteinExistence type="inferred from homology"/>
<comment type="similarity">
    <text evidence="2 6">Belongs to the peroxisomal membrane protein PXMP2/4 family.</text>
</comment>
<evidence type="ECO:0000256" key="3">
    <source>
        <dbReference type="ARBA" id="ARBA00022692"/>
    </source>
</evidence>
<dbReference type="GO" id="GO:0016020">
    <property type="term" value="C:membrane"/>
    <property type="evidence" value="ECO:0007669"/>
    <property type="project" value="UniProtKB-SubCell"/>
</dbReference>
<evidence type="ECO:0000256" key="6">
    <source>
        <dbReference type="RuleBase" id="RU363053"/>
    </source>
</evidence>
<reference evidence="7" key="1">
    <citation type="journal article" date="2021" name="Sci. Rep.">
        <title>Diploid genomic architecture of Nitzschia inconspicua, an elite biomass production diatom.</title>
        <authorList>
            <person name="Oliver A."/>
            <person name="Podell S."/>
            <person name="Pinowska A."/>
            <person name="Traller J.C."/>
            <person name="Smith S.R."/>
            <person name="McClure R."/>
            <person name="Beliaev A."/>
            <person name="Bohutskyi P."/>
            <person name="Hill E.A."/>
            <person name="Rabines A."/>
            <person name="Zheng H."/>
            <person name="Allen L.Z."/>
            <person name="Kuo A."/>
            <person name="Grigoriev I.V."/>
            <person name="Allen A.E."/>
            <person name="Hazlebeck D."/>
            <person name="Allen E.E."/>
        </authorList>
    </citation>
    <scope>NUCLEOTIDE SEQUENCE</scope>
    <source>
        <strain evidence="7">Hildebrandi</strain>
    </source>
</reference>
<sequence length="239" mass="27095">MPPPSNRSTIQKDGWNIPLWRTFIHFFFLPENQPNLFYEVSFIHRIITMSGLWARYNKLLEAQPLLTKCLTSLTGFTAGDILAQNFVENDGKPYDIMRTVRLGSFGFLIHGSTGHFFYGFLDSKLPGTKPVTVASKVFIDQTIWNPIFGCMFFGYLNLVEGKSWDDYVKKLQADLKTAVMGSWAVWVPAHTINFAFVPPSQRLLYINTIQIGYNVFLSFLGNKSVDTEEKIVADAASSN</sequence>
<dbReference type="Pfam" id="PF04117">
    <property type="entry name" value="Mpv17_PMP22"/>
    <property type="match status" value="1"/>
</dbReference>
<keyword evidence="5 6" id="KW-0472">Membrane</keyword>
<feature type="transmembrane region" description="Helical" evidence="6">
    <location>
        <begin position="102"/>
        <end position="121"/>
    </location>
</feature>
<dbReference type="AlphaFoldDB" id="A0A9K3LUQ9"/>
<protein>
    <submittedName>
        <fullName evidence="7">Mpv17 / PMP22 family protein</fullName>
    </submittedName>
</protein>
<evidence type="ECO:0000256" key="2">
    <source>
        <dbReference type="ARBA" id="ARBA00006824"/>
    </source>
</evidence>
<keyword evidence="8" id="KW-1185">Reference proteome</keyword>
<comment type="caution">
    <text evidence="7">The sequence shown here is derived from an EMBL/GenBank/DDBJ whole genome shotgun (WGS) entry which is preliminary data.</text>
</comment>
<comment type="subcellular location">
    <subcellularLocation>
        <location evidence="1">Membrane</location>
        <topology evidence="1">Multi-pass membrane protein</topology>
    </subcellularLocation>
</comment>
<feature type="transmembrane region" description="Helical" evidence="6">
    <location>
        <begin position="141"/>
        <end position="158"/>
    </location>
</feature>
<evidence type="ECO:0000313" key="8">
    <source>
        <dbReference type="Proteomes" id="UP000693970"/>
    </source>
</evidence>
<accession>A0A9K3LUQ9</accession>
<dbReference type="GO" id="GO:0005737">
    <property type="term" value="C:cytoplasm"/>
    <property type="evidence" value="ECO:0007669"/>
    <property type="project" value="TreeGrafter"/>
</dbReference>
<name>A0A9K3LUQ9_9STRA</name>
<reference evidence="7" key="2">
    <citation type="submission" date="2021-04" db="EMBL/GenBank/DDBJ databases">
        <authorList>
            <person name="Podell S."/>
        </authorList>
    </citation>
    <scope>NUCLEOTIDE SEQUENCE</scope>
    <source>
        <strain evidence="7">Hildebrandi</strain>
    </source>
</reference>
<evidence type="ECO:0000256" key="1">
    <source>
        <dbReference type="ARBA" id="ARBA00004141"/>
    </source>
</evidence>
<dbReference type="InterPro" id="IPR007248">
    <property type="entry name" value="Mpv17_PMP22"/>
</dbReference>
<evidence type="ECO:0000256" key="5">
    <source>
        <dbReference type="ARBA" id="ARBA00023136"/>
    </source>
</evidence>
<dbReference type="EMBL" id="JAGRRH010000006">
    <property type="protein sequence ID" value="KAG7368914.1"/>
    <property type="molecule type" value="Genomic_DNA"/>
</dbReference>
<dbReference type="Proteomes" id="UP000693970">
    <property type="component" value="Unassembled WGS sequence"/>
</dbReference>
<organism evidence="7 8">
    <name type="scientific">Nitzschia inconspicua</name>
    <dbReference type="NCBI Taxonomy" id="303405"/>
    <lineage>
        <taxon>Eukaryota</taxon>
        <taxon>Sar</taxon>
        <taxon>Stramenopiles</taxon>
        <taxon>Ochrophyta</taxon>
        <taxon>Bacillariophyta</taxon>
        <taxon>Bacillariophyceae</taxon>
        <taxon>Bacillariophycidae</taxon>
        <taxon>Bacillariales</taxon>
        <taxon>Bacillariaceae</taxon>
        <taxon>Nitzschia</taxon>
    </lineage>
</organism>